<protein>
    <submittedName>
        <fullName evidence="2">Uncharacterized protein</fullName>
    </submittedName>
</protein>
<feature type="signal peptide" evidence="1">
    <location>
        <begin position="1"/>
        <end position="20"/>
    </location>
</feature>
<evidence type="ECO:0000313" key="2">
    <source>
        <dbReference type="EMBL" id="CAB9507444.1"/>
    </source>
</evidence>
<proteinExistence type="predicted"/>
<feature type="chain" id="PRO_5040481738" evidence="1">
    <location>
        <begin position="21"/>
        <end position="389"/>
    </location>
</feature>
<keyword evidence="1" id="KW-0732">Signal</keyword>
<dbReference type="Proteomes" id="UP001153069">
    <property type="component" value="Unassembled WGS sequence"/>
</dbReference>
<dbReference type="EMBL" id="CAICTM010000306">
    <property type="protein sequence ID" value="CAB9507444.1"/>
    <property type="molecule type" value="Genomic_DNA"/>
</dbReference>
<dbReference type="OrthoDB" id="44749at2759"/>
<keyword evidence="3" id="KW-1185">Reference proteome</keyword>
<evidence type="ECO:0000313" key="3">
    <source>
        <dbReference type="Proteomes" id="UP001153069"/>
    </source>
</evidence>
<evidence type="ECO:0000256" key="1">
    <source>
        <dbReference type="SAM" id="SignalP"/>
    </source>
</evidence>
<name>A0A9N8DRU1_9STRA</name>
<sequence>MMPTKTVLVFFSCLWALSDGFLQVNQNPLGPNTSDSWKISSRSVTRHLGSNDENETSDNSLMTRRNLLHATAVLASSLAYPRVVQAAAPLTEEEANSVKAKAHRKLRPKPVQTLRPSLDKDFASLFMTSSYQSMDDIDCVPMDQFQRDFAIIRDAEYQQYSSDFGSPINVDMTDPNYFDFLSFAQYAAINREVSSDAPFVFTEQKPITNTISDVLLPGGQRLQYGPTTIVKRDAALTNDKLSSEHSHRVASAILDHLDATYGGTKNALPYLPLNTRPGSATLLASLNQLVTLFLMNGYAFSGSATIGKEGRAFGDASGTNFVLSLTAPATLWSGQALQLMGKTDKTIQFHNDFLLKTAKELMARCGYQFTAQTMNVEGGAQSVNTFTIG</sequence>
<accession>A0A9N8DRU1</accession>
<gene>
    <name evidence="2" type="ORF">SEMRO_307_G113160.1</name>
</gene>
<comment type="caution">
    <text evidence="2">The sequence shown here is derived from an EMBL/GenBank/DDBJ whole genome shotgun (WGS) entry which is preliminary data.</text>
</comment>
<reference evidence="2" key="1">
    <citation type="submission" date="2020-06" db="EMBL/GenBank/DDBJ databases">
        <authorList>
            <consortium name="Plant Systems Biology data submission"/>
        </authorList>
    </citation>
    <scope>NUCLEOTIDE SEQUENCE</scope>
    <source>
        <strain evidence="2">D6</strain>
    </source>
</reference>
<dbReference type="AlphaFoldDB" id="A0A9N8DRU1"/>
<organism evidence="2 3">
    <name type="scientific">Seminavis robusta</name>
    <dbReference type="NCBI Taxonomy" id="568900"/>
    <lineage>
        <taxon>Eukaryota</taxon>
        <taxon>Sar</taxon>
        <taxon>Stramenopiles</taxon>
        <taxon>Ochrophyta</taxon>
        <taxon>Bacillariophyta</taxon>
        <taxon>Bacillariophyceae</taxon>
        <taxon>Bacillariophycidae</taxon>
        <taxon>Naviculales</taxon>
        <taxon>Naviculaceae</taxon>
        <taxon>Seminavis</taxon>
    </lineage>
</organism>